<dbReference type="Proteomes" id="UP000551563">
    <property type="component" value="Unassembled WGS sequence"/>
</dbReference>
<comment type="caution">
    <text evidence="1">The sequence shown here is derived from an EMBL/GenBank/DDBJ whole genome shotgun (WGS) entry which is preliminary data.</text>
</comment>
<protein>
    <submittedName>
        <fullName evidence="1">AAA family ATPase</fullName>
    </submittedName>
</protein>
<dbReference type="SUPFAM" id="SSF52540">
    <property type="entry name" value="P-loop containing nucleoside triphosphate hydrolases"/>
    <property type="match status" value="1"/>
</dbReference>
<dbReference type="AlphaFoldDB" id="A0A7V6PF36"/>
<evidence type="ECO:0000313" key="2">
    <source>
        <dbReference type="Proteomes" id="UP000551563"/>
    </source>
</evidence>
<name>A0A7V6PF36_9HYPH</name>
<reference evidence="1 2" key="1">
    <citation type="journal article" date="2020" name="Biotechnol. Biofuels">
        <title>New insights from the biogas microbiome by comprehensive genome-resolved metagenomics of nearly 1600 species originating from multiple anaerobic digesters.</title>
        <authorList>
            <person name="Campanaro S."/>
            <person name="Treu L."/>
            <person name="Rodriguez-R L.M."/>
            <person name="Kovalovszki A."/>
            <person name="Ziels R.M."/>
            <person name="Maus I."/>
            <person name="Zhu X."/>
            <person name="Kougias P.G."/>
            <person name="Basile A."/>
            <person name="Luo G."/>
            <person name="Schluter A."/>
            <person name="Konstantinidis K.T."/>
            <person name="Angelidaki I."/>
        </authorList>
    </citation>
    <scope>NUCLEOTIDE SEQUENCE [LARGE SCALE GENOMIC DNA]</scope>
    <source>
        <strain evidence="1">AS04akNAM_66</strain>
    </source>
</reference>
<accession>A0A7V6PF36</accession>
<dbReference type="Pfam" id="PF13671">
    <property type="entry name" value="AAA_33"/>
    <property type="match status" value="1"/>
</dbReference>
<dbReference type="EMBL" id="DUMN01000558">
    <property type="protein sequence ID" value="HHV69829.1"/>
    <property type="molecule type" value="Genomic_DNA"/>
</dbReference>
<dbReference type="InterPro" id="IPR027417">
    <property type="entry name" value="P-loop_NTPase"/>
</dbReference>
<evidence type="ECO:0000313" key="1">
    <source>
        <dbReference type="EMBL" id="HHV69829.1"/>
    </source>
</evidence>
<dbReference type="PANTHER" id="PTHR37807">
    <property type="entry name" value="OS07G0160300 PROTEIN"/>
    <property type="match status" value="1"/>
</dbReference>
<dbReference type="Gene3D" id="3.40.50.300">
    <property type="entry name" value="P-loop containing nucleotide triphosphate hydrolases"/>
    <property type="match status" value="1"/>
</dbReference>
<dbReference type="PANTHER" id="PTHR37807:SF3">
    <property type="entry name" value="OS07G0160300 PROTEIN"/>
    <property type="match status" value="1"/>
</dbReference>
<organism evidence="1 2">
    <name type="scientific">Brucella intermedia</name>
    <dbReference type="NCBI Taxonomy" id="94625"/>
    <lineage>
        <taxon>Bacteria</taxon>
        <taxon>Pseudomonadati</taxon>
        <taxon>Pseudomonadota</taxon>
        <taxon>Alphaproteobacteria</taxon>
        <taxon>Hyphomicrobiales</taxon>
        <taxon>Brucellaceae</taxon>
        <taxon>Brucella/Ochrobactrum group</taxon>
        <taxon>Brucella</taxon>
    </lineage>
</organism>
<proteinExistence type="predicted"/>
<gene>
    <name evidence="1" type="ORF">GXX48_19665</name>
</gene>
<sequence>MLIILGGLPASGKSTTAQALAVRIGACYLRVDTVEQAIRSAAPPSAGNEVGPAGYVTLYWLAAENLQLGRTVIVDSVNAKEITRQAFRDVAAKAGSRWVQVEVVCSDVETHRRRAETRIMTVEGLTPPDWDQIQKRHFEPWSPDLRVDTSVLSVEAETSAAGFHFGDKGRIGSKCVAGWSSFRRLRYACCFALQLMSVDPHGGILSPAAVEIKDG</sequence>